<name>A0A2D2CVP9_METT3</name>
<sequence>MTDQNAPGARHPDYIRAVFERAVTMIQAGRLDGADVLLKTLSGEPSTEEAVAYLRGVIAARLGEREAALSLFTTALELNPHNADGHAQLGALLLLEQRPVSAAAAFAAALALDAGRGDWHFGFAEALRRLGFSDLASVSFDEARARGHAEAEQAAGLCAQEEAREIADLAPADEALLCDALFSEATRRLCAGDPTRAKAIFERVLKRAPSHLFTLCNLGALERAQDLAQSQTLLERAVEVDAAFVPARLALAETLVAAGRAREARAQFAKAIELEPQSAAPHAAYAMALQKLRAPKEAIEHFHRAIMIDQNQPAEFYASLGAALEAMGMRDRAEVALQHAAALAQAS</sequence>
<dbReference type="Pfam" id="PF14559">
    <property type="entry name" value="TPR_19"/>
    <property type="match status" value="1"/>
</dbReference>
<proteinExistence type="predicted"/>
<dbReference type="Pfam" id="PF13432">
    <property type="entry name" value="TPR_16"/>
    <property type="match status" value="1"/>
</dbReference>
<protein>
    <submittedName>
        <fullName evidence="4">Uncharacterized protein</fullName>
    </submittedName>
</protein>
<reference evidence="5" key="1">
    <citation type="submission" date="2017-10" db="EMBL/GenBank/DDBJ databases">
        <title>Completed PacBio SMRT sequence of Methylosinus trichosporium OB3b reveals presence of a third large plasmid.</title>
        <authorList>
            <person name="Charles T.C."/>
            <person name="Lynch M.D.J."/>
            <person name="Heil J.R."/>
            <person name="Cheng J."/>
        </authorList>
    </citation>
    <scope>NUCLEOTIDE SEQUENCE [LARGE SCALE GENOMIC DNA]</scope>
    <source>
        <strain evidence="5">OB3b</strain>
    </source>
</reference>
<dbReference type="SMART" id="SM00028">
    <property type="entry name" value="TPR"/>
    <property type="match status" value="6"/>
</dbReference>
<evidence type="ECO:0000256" key="2">
    <source>
        <dbReference type="ARBA" id="ARBA00022803"/>
    </source>
</evidence>
<dbReference type="RefSeq" id="WP_003609760.1">
    <property type="nucleotide sequence ID" value="NZ_ADVE02000001.1"/>
</dbReference>
<accession>A0A2D2CVP9</accession>
<keyword evidence="2 3" id="KW-0802">TPR repeat</keyword>
<evidence type="ECO:0000313" key="4">
    <source>
        <dbReference type="EMBL" id="ATQ66858.1"/>
    </source>
</evidence>
<dbReference type="PANTHER" id="PTHR44858:SF1">
    <property type="entry name" value="UDP-N-ACETYLGLUCOSAMINE--PEPTIDE N-ACETYLGLUCOSAMINYLTRANSFERASE SPINDLY-RELATED"/>
    <property type="match status" value="1"/>
</dbReference>
<dbReference type="InterPro" id="IPR011990">
    <property type="entry name" value="TPR-like_helical_dom_sf"/>
</dbReference>
<dbReference type="Proteomes" id="UP000230709">
    <property type="component" value="Chromosome"/>
</dbReference>
<evidence type="ECO:0000313" key="5">
    <source>
        <dbReference type="Proteomes" id="UP000230709"/>
    </source>
</evidence>
<gene>
    <name evidence="4" type="ORF">CQW49_02325</name>
</gene>
<dbReference type="InterPro" id="IPR050498">
    <property type="entry name" value="Ycf3"/>
</dbReference>
<feature type="repeat" description="TPR" evidence="3">
    <location>
        <begin position="49"/>
        <end position="82"/>
    </location>
</feature>
<evidence type="ECO:0000256" key="3">
    <source>
        <dbReference type="PROSITE-ProRule" id="PRU00339"/>
    </source>
</evidence>
<keyword evidence="5" id="KW-1185">Reference proteome</keyword>
<dbReference type="PANTHER" id="PTHR44858">
    <property type="entry name" value="TETRATRICOPEPTIDE REPEAT PROTEIN 6"/>
    <property type="match status" value="1"/>
</dbReference>
<feature type="repeat" description="TPR" evidence="3">
    <location>
        <begin position="245"/>
        <end position="278"/>
    </location>
</feature>
<keyword evidence="1" id="KW-0677">Repeat</keyword>
<evidence type="ECO:0000256" key="1">
    <source>
        <dbReference type="ARBA" id="ARBA00022737"/>
    </source>
</evidence>
<organism evidence="4 5">
    <name type="scientific">Methylosinus trichosporium (strain ATCC 35070 / NCIMB 11131 / UNIQEM 75 / OB3b)</name>
    <dbReference type="NCBI Taxonomy" id="595536"/>
    <lineage>
        <taxon>Bacteria</taxon>
        <taxon>Pseudomonadati</taxon>
        <taxon>Pseudomonadota</taxon>
        <taxon>Alphaproteobacteria</taxon>
        <taxon>Hyphomicrobiales</taxon>
        <taxon>Methylocystaceae</taxon>
        <taxon>Methylosinus</taxon>
    </lineage>
</organism>
<dbReference type="SUPFAM" id="SSF48452">
    <property type="entry name" value="TPR-like"/>
    <property type="match status" value="2"/>
</dbReference>
<dbReference type="KEGG" id="mtw:CQW49_02325"/>
<dbReference type="PROSITE" id="PS50005">
    <property type="entry name" value="TPR"/>
    <property type="match status" value="2"/>
</dbReference>
<dbReference type="Gene3D" id="1.25.40.10">
    <property type="entry name" value="Tetratricopeptide repeat domain"/>
    <property type="match status" value="3"/>
</dbReference>
<dbReference type="AlphaFoldDB" id="A0A2D2CVP9"/>
<dbReference type="InterPro" id="IPR019734">
    <property type="entry name" value="TPR_rpt"/>
</dbReference>
<dbReference type="STRING" id="595536.GCA_000178815_00480"/>
<dbReference type="EMBL" id="CP023737">
    <property type="protein sequence ID" value="ATQ66858.1"/>
    <property type="molecule type" value="Genomic_DNA"/>
</dbReference>